<sequence length="570" mass="64891">MSITQLVQEIDAGEIVLPAIQRDFVWGEDQIETLLDSLLRGYPIGIALLWETYEPIQVRRFSKDYRTDIIHKFSDNPKGRRVRMVLDGQQRLNSLYVALKGTYDGKTLFFDVLSGRHSEDYSEQKFRFKFATDSEIKAINLQAVEAPDRANAYWLSLGSLTSVSPIEMARTRADIVSKMQLGQDDQFRLEANLLGAQHALTTNAELLKMQVIDANLPTDSSARKTAFDILEIFVRINRQGVPLKRSDLIVSMLRLYWPQASDLLPAFIAELNSSSNLNFDNDFVIRCMFAVSGLGTRLDFELLRNKKNIEKLKGTYEGCFDAIRSTRDFIKNDCKIDNTRLLGGISTLVPFVFYMYHSPNKSLPLRAKTDATRAIFLFGFSKLFSQHIESRTAAYIRDIFDERTIAAAGKFPINETIQHVAWKTNFVASDRSLFNNNHELALALVQNLPGGPVAYVGNLPEVDHIFPKSTLHERGFDWQKINDLANFWILPRGINRNKTNSAPKEYLKDVDDSLLADALIDRDLLTFGKFDRFLKVRSARIVEMLQARTKLTAKLFEALELEDVYEGDGD</sequence>
<evidence type="ECO:0000313" key="2">
    <source>
        <dbReference type="EMBL" id="MBB4440775.1"/>
    </source>
</evidence>
<reference evidence="2 3" key="1">
    <citation type="submission" date="2020-08" db="EMBL/GenBank/DDBJ databases">
        <title>Genomic Encyclopedia of Type Strains, Phase IV (KMG-V): Genome sequencing to study the core and pangenomes of soil and plant-associated prokaryotes.</title>
        <authorList>
            <person name="Whitman W."/>
        </authorList>
    </citation>
    <scope>NUCLEOTIDE SEQUENCE [LARGE SCALE GENOMIC DNA]</scope>
    <source>
        <strain evidence="2 3">SEMIA 414</strain>
    </source>
</reference>
<dbReference type="InterPro" id="IPR004919">
    <property type="entry name" value="GmrSD_N"/>
</dbReference>
<dbReference type="Proteomes" id="UP000533724">
    <property type="component" value="Unassembled WGS sequence"/>
</dbReference>
<evidence type="ECO:0000313" key="3">
    <source>
        <dbReference type="Proteomes" id="UP000533724"/>
    </source>
</evidence>
<dbReference type="PANTHER" id="PTHR37292">
    <property type="entry name" value="VNG6097C"/>
    <property type="match status" value="1"/>
</dbReference>
<proteinExistence type="predicted"/>
<evidence type="ECO:0000259" key="1">
    <source>
        <dbReference type="Pfam" id="PF03235"/>
    </source>
</evidence>
<organism evidence="2 3">
    <name type="scientific">Rhizobium esperanzae</name>
    <dbReference type="NCBI Taxonomy" id="1967781"/>
    <lineage>
        <taxon>Bacteria</taxon>
        <taxon>Pseudomonadati</taxon>
        <taxon>Pseudomonadota</taxon>
        <taxon>Alphaproteobacteria</taxon>
        <taxon>Hyphomicrobiales</taxon>
        <taxon>Rhizobiaceae</taxon>
        <taxon>Rhizobium/Agrobacterium group</taxon>
        <taxon>Rhizobium</taxon>
    </lineage>
</organism>
<protein>
    <recommendedName>
        <fullName evidence="1">GmrSD restriction endonucleases N-terminal domain-containing protein</fullName>
    </recommendedName>
</protein>
<comment type="caution">
    <text evidence="2">The sequence shown here is derived from an EMBL/GenBank/DDBJ whole genome shotgun (WGS) entry which is preliminary data.</text>
</comment>
<gene>
    <name evidence="2" type="ORF">GGE15_004052</name>
</gene>
<dbReference type="RefSeq" id="WP_184500397.1">
    <property type="nucleotide sequence ID" value="NZ_JACIHI010000009.1"/>
</dbReference>
<accession>A0A7W6UMD9</accession>
<dbReference type="EMBL" id="JACIHI010000009">
    <property type="protein sequence ID" value="MBB4440775.1"/>
    <property type="molecule type" value="Genomic_DNA"/>
</dbReference>
<feature type="domain" description="GmrSD restriction endonucleases N-terminal" evidence="1">
    <location>
        <begin position="3"/>
        <end position="252"/>
    </location>
</feature>
<dbReference type="PANTHER" id="PTHR37292:SF2">
    <property type="entry name" value="DUF262 DOMAIN-CONTAINING PROTEIN"/>
    <property type="match status" value="1"/>
</dbReference>
<dbReference type="AlphaFoldDB" id="A0A7W6UMD9"/>
<dbReference type="Pfam" id="PF03235">
    <property type="entry name" value="GmrSD_N"/>
    <property type="match status" value="1"/>
</dbReference>
<name>A0A7W6UMD9_9HYPH</name>